<keyword evidence="3" id="KW-1185">Reference proteome</keyword>
<dbReference type="Pfam" id="PF02384">
    <property type="entry name" value="N6_Mtase"/>
    <property type="match status" value="1"/>
</dbReference>
<dbReference type="GO" id="GO:0032259">
    <property type="term" value="P:methylation"/>
    <property type="evidence" value="ECO:0007669"/>
    <property type="project" value="UniProtKB-KW"/>
</dbReference>
<evidence type="ECO:0000313" key="2">
    <source>
        <dbReference type="EMBL" id="SEO84969.1"/>
    </source>
</evidence>
<dbReference type="STRING" id="872970.SAMN04488134_11448"/>
<dbReference type="PANTHER" id="PTHR41313">
    <property type="entry name" value="ADENINE-SPECIFIC METHYLTRANSFERASE"/>
    <property type="match status" value="1"/>
</dbReference>
<proteinExistence type="predicted"/>
<dbReference type="CDD" id="cd02440">
    <property type="entry name" value="AdoMet_MTases"/>
    <property type="match status" value="1"/>
</dbReference>
<name>A0A1H8T1P9_9BACI</name>
<evidence type="ECO:0000313" key="3">
    <source>
        <dbReference type="Proteomes" id="UP000199300"/>
    </source>
</evidence>
<dbReference type="RefSeq" id="WP_091500024.1">
    <property type="nucleotide sequence ID" value="NZ_FODJ01000014.1"/>
</dbReference>
<dbReference type="GO" id="GO:0008170">
    <property type="term" value="F:N-methyltransferase activity"/>
    <property type="evidence" value="ECO:0007669"/>
    <property type="project" value="InterPro"/>
</dbReference>
<accession>A0A1H8T1P9</accession>
<dbReference type="InterPro" id="IPR003356">
    <property type="entry name" value="DNA_methylase_A-5"/>
</dbReference>
<evidence type="ECO:0000259" key="1">
    <source>
        <dbReference type="Pfam" id="PF02384"/>
    </source>
</evidence>
<dbReference type="PANTHER" id="PTHR41313:SF1">
    <property type="entry name" value="DNA METHYLASE ADENINE-SPECIFIC DOMAIN-CONTAINING PROTEIN"/>
    <property type="match status" value="1"/>
</dbReference>
<keyword evidence="2" id="KW-0489">Methyltransferase</keyword>
<dbReference type="PRINTS" id="PR00507">
    <property type="entry name" value="N12N6MTFRASE"/>
</dbReference>
<dbReference type="OrthoDB" id="9788159at2"/>
<dbReference type="Proteomes" id="UP000199300">
    <property type="component" value="Unassembled WGS sequence"/>
</dbReference>
<reference evidence="2 3" key="1">
    <citation type="submission" date="2016-10" db="EMBL/GenBank/DDBJ databases">
        <authorList>
            <person name="de Groot N.N."/>
        </authorList>
    </citation>
    <scope>NUCLEOTIDE SEQUENCE [LARGE SCALE GENOMIC DNA]</scope>
    <source>
        <strain evidence="2 3">CGMCC 1.10434</strain>
    </source>
</reference>
<dbReference type="SUPFAM" id="SSF53335">
    <property type="entry name" value="S-adenosyl-L-methionine-dependent methyltransferases"/>
    <property type="match status" value="1"/>
</dbReference>
<organism evidence="2 3">
    <name type="scientific">Amphibacillus marinus</name>
    <dbReference type="NCBI Taxonomy" id="872970"/>
    <lineage>
        <taxon>Bacteria</taxon>
        <taxon>Bacillati</taxon>
        <taxon>Bacillota</taxon>
        <taxon>Bacilli</taxon>
        <taxon>Bacillales</taxon>
        <taxon>Bacillaceae</taxon>
        <taxon>Amphibacillus</taxon>
    </lineage>
</organism>
<dbReference type="EMBL" id="FODJ01000014">
    <property type="protein sequence ID" value="SEO84969.1"/>
    <property type="molecule type" value="Genomic_DNA"/>
</dbReference>
<feature type="domain" description="DNA methylase adenine-specific" evidence="1">
    <location>
        <begin position="76"/>
        <end position="297"/>
    </location>
</feature>
<gene>
    <name evidence="2" type="ORF">SAMN04488134_11448</name>
</gene>
<dbReference type="InterPro" id="IPR029063">
    <property type="entry name" value="SAM-dependent_MTases_sf"/>
</dbReference>
<protein>
    <submittedName>
        <fullName evidence="2">Site-specific DNA-methyltransferase (Adenine-specific)</fullName>
    </submittedName>
</protein>
<dbReference type="InterPro" id="IPR016843">
    <property type="entry name" value="S-AdoMet-dep_Ade-MeTrfase_prd"/>
</dbReference>
<keyword evidence="2" id="KW-0808">Transferase</keyword>
<dbReference type="PIRSF" id="PIRSF026567">
    <property type="entry name" value="Adenine_mtase_bact_prd"/>
    <property type="match status" value="1"/>
</dbReference>
<dbReference type="Gene3D" id="1.10.150.470">
    <property type="match status" value="1"/>
</dbReference>
<dbReference type="GO" id="GO:0003677">
    <property type="term" value="F:DNA binding"/>
    <property type="evidence" value="ECO:0007669"/>
    <property type="project" value="InterPro"/>
</dbReference>
<sequence length="325" mass="36527">MSIIEQYFTKLDKMVERRSDTLNKSYMDALIDTMAILLVEKEDADDLSQADALFFKEASTLEIASLEKEQIRKIIEYAILKSMKDATQSQHLITPDTIASYISYLAEKLFGTRSDISIFDPVSGTANLLTAVINQLGKNVKAFGSEIDPALIQLGLLNANLQQNEIEFFHQDSIQPLLLDPVDLVVADLPVGFYPDDTRASQFSVSVEGKHTYAHHLLIEQSLHYTKPSGYLIFVIPNQLFSSDQATKLHALIQEEAHVIALLHLPASIFRSEKNAKSLFVLRKKSADTKAPKQALMAQLPSFKDGRATENMVNKMNQWFQEEGY</sequence>
<dbReference type="InterPro" id="IPR052933">
    <property type="entry name" value="DNA_Protect_Modify"/>
</dbReference>
<dbReference type="AlphaFoldDB" id="A0A1H8T1P9"/>
<dbReference type="Gene3D" id="3.40.50.150">
    <property type="entry name" value="Vaccinia Virus protein VP39"/>
    <property type="match status" value="1"/>
</dbReference>